<dbReference type="AlphaFoldDB" id="A0A1U7LNB9"/>
<dbReference type="EC" id="2.7.6.1" evidence="4"/>
<dbReference type="PANTHER" id="PTHR10210:SF36">
    <property type="entry name" value="RIBOSE-PHOSPHATE PYROPHOSPHOKINASE 5"/>
    <property type="match status" value="1"/>
</dbReference>
<evidence type="ECO:0000256" key="6">
    <source>
        <dbReference type="ARBA" id="ARBA00022723"/>
    </source>
</evidence>
<dbReference type="GO" id="GO:0009156">
    <property type="term" value="P:ribonucleoside monophosphate biosynthetic process"/>
    <property type="evidence" value="ECO:0007669"/>
    <property type="project" value="InterPro"/>
</dbReference>
<keyword evidence="8" id="KW-0547">Nucleotide-binding</keyword>
<name>A0A1U7LNB9_NEOID</name>
<dbReference type="GO" id="GO:0005737">
    <property type="term" value="C:cytoplasm"/>
    <property type="evidence" value="ECO:0007669"/>
    <property type="project" value="UniProtKB-SubCell"/>
</dbReference>
<evidence type="ECO:0000313" key="15">
    <source>
        <dbReference type="EMBL" id="OLL24021.1"/>
    </source>
</evidence>
<evidence type="ECO:0000256" key="4">
    <source>
        <dbReference type="ARBA" id="ARBA00013247"/>
    </source>
</evidence>
<dbReference type="Proteomes" id="UP000186594">
    <property type="component" value="Unassembled WGS sequence"/>
</dbReference>
<dbReference type="GO" id="GO:0002189">
    <property type="term" value="C:ribose phosphate diphosphokinase complex"/>
    <property type="evidence" value="ECO:0007669"/>
    <property type="project" value="EnsemblFungi"/>
</dbReference>
<dbReference type="GO" id="GO:0004749">
    <property type="term" value="F:ribose phosphate diphosphokinase activity"/>
    <property type="evidence" value="ECO:0007669"/>
    <property type="project" value="UniProtKB-EC"/>
</dbReference>
<comment type="caution">
    <text evidence="15">The sequence shown here is derived from an EMBL/GenBank/DDBJ whole genome shotgun (WGS) entry which is preliminary data.</text>
</comment>
<dbReference type="STRING" id="1198029.A0A1U7LNB9"/>
<dbReference type="InterPro" id="IPR029057">
    <property type="entry name" value="PRTase-like"/>
</dbReference>
<dbReference type="OMA" id="MMLVGDI"/>
<dbReference type="Gene3D" id="3.40.50.2020">
    <property type="match status" value="2"/>
</dbReference>
<dbReference type="InterPro" id="IPR000842">
    <property type="entry name" value="PRib_PP_synth_CS"/>
</dbReference>
<dbReference type="GO" id="GO:0006015">
    <property type="term" value="P:5-phosphoribose 1-diphosphate biosynthetic process"/>
    <property type="evidence" value="ECO:0007669"/>
    <property type="project" value="EnsemblFungi"/>
</dbReference>
<dbReference type="InterPro" id="IPR000836">
    <property type="entry name" value="PRTase_dom"/>
</dbReference>
<dbReference type="FunFam" id="3.40.50.2020:FF:000014">
    <property type="entry name" value="Ribose-phosphate pyrophosphokinase 1"/>
    <property type="match status" value="1"/>
</dbReference>
<keyword evidence="16" id="KW-1185">Reference proteome</keyword>
<comment type="pathway">
    <text evidence="2">Metabolic intermediate biosynthesis; 5-phospho-alpha-D-ribose 1-diphosphate biosynthesis; 5-phospho-alpha-D-ribose 1-diphosphate from D-ribose 5-phosphate (route I): step 1/1.</text>
</comment>
<evidence type="ECO:0000256" key="3">
    <source>
        <dbReference type="ARBA" id="ARBA00006478"/>
    </source>
</evidence>
<dbReference type="InterPro" id="IPR029099">
    <property type="entry name" value="Pribosyltran_N"/>
</dbReference>
<comment type="subcellular location">
    <subcellularLocation>
        <location evidence="1">Cytoplasm</location>
    </subcellularLocation>
</comment>
<dbReference type="PANTHER" id="PTHR10210">
    <property type="entry name" value="RIBOSE-PHOSPHATE DIPHOSPHOKINASE FAMILY MEMBER"/>
    <property type="match status" value="1"/>
</dbReference>
<organism evidence="15 16">
    <name type="scientific">Neolecta irregularis (strain DAH-3)</name>
    <dbReference type="NCBI Taxonomy" id="1198029"/>
    <lineage>
        <taxon>Eukaryota</taxon>
        <taxon>Fungi</taxon>
        <taxon>Dikarya</taxon>
        <taxon>Ascomycota</taxon>
        <taxon>Taphrinomycotina</taxon>
        <taxon>Neolectales</taxon>
        <taxon>Neolectaceae</taxon>
        <taxon>Neolecta</taxon>
    </lineage>
</organism>
<dbReference type="GO" id="GO:0006164">
    <property type="term" value="P:purine nucleotide biosynthetic process"/>
    <property type="evidence" value="ECO:0007669"/>
    <property type="project" value="TreeGrafter"/>
</dbReference>
<dbReference type="FunFam" id="3.40.50.2020:FF:000005">
    <property type="entry name" value="Ribose-phosphate pyrophosphokinase 1"/>
    <property type="match status" value="1"/>
</dbReference>
<dbReference type="FunFam" id="3.40.50.2020:FF:000063">
    <property type="entry name" value="Phosphoribosylpyrophosphate synthetase"/>
    <property type="match status" value="1"/>
</dbReference>
<accession>A0A1U7LNB9</accession>
<keyword evidence="9 15" id="KW-0418">Kinase</keyword>
<protein>
    <recommendedName>
        <fullName evidence="4">ribose-phosphate diphosphokinase</fullName>
        <ecNumber evidence="4">2.7.6.1</ecNumber>
    </recommendedName>
</protein>
<sequence length="389" mass="42581">MRNMVVLSGSSHPALTQDICFRLGIREGQVERSKFSNNETLVNIRDSVRGKDVYVVSPGCGSHKTSLNDNLMELLITISACKTASASKVTAVVPVFPYSRQPDIPYSKAGAPLARAPELTHRDFYSFNSRPPTPVTDKFDRAATKKQLNGIKESEVPEDPPRIFPEGPKTRNSIYREWVAQAGTLVAGLLTCAGADHIITMDLHDPQFQGFFDIPVDNLYGKPLLQKFITTKIPDYQDAVIVSPDAGGAKRATAIADTLCKLIPKKIYDRQNAHMMLVGDVSGKVAILIDDLVDTANTITRSAKTLKDNGATYVYGLVTHAILSGDAIERINASAIDRIIVSNTVPQDEHKRLCPKLDVLDVAPIIAEAIRRTHNGESVSLLFNYAQEV</sequence>
<evidence type="ECO:0000256" key="8">
    <source>
        <dbReference type="ARBA" id="ARBA00022741"/>
    </source>
</evidence>
<evidence type="ECO:0000256" key="7">
    <source>
        <dbReference type="ARBA" id="ARBA00022727"/>
    </source>
</evidence>
<dbReference type="NCBIfam" id="TIGR01251">
    <property type="entry name" value="ribP_PPkin"/>
    <property type="match status" value="1"/>
</dbReference>
<keyword evidence="7" id="KW-0545">Nucleotide biosynthesis</keyword>
<feature type="domain" description="Ribose-phosphate pyrophosphokinase N-terminal" evidence="14">
    <location>
        <begin position="4"/>
        <end position="102"/>
    </location>
</feature>
<gene>
    <name evidence="15" type="ORF">NEOLI_003361</name>
</gene>
<comment type="similarity">
    <text evidence="3">Belongs to the ribose-phosphate pyrophosphokinase family.</text>
</comment>
<keyword evidence="10" id="KW-0067">ATP-binding</keyword>
<dbReference type="Pfam" id="PF14572">
    <property type="entry name" value="Pribosyl_synth"/>
    <property type="match status" value="1"/>
</dbReference>
<dbReference type="SUPFAM" id="SSF53271">
    <property type="entry name" value="PRTase-like"/>
    <property type="match status" value="2"/>
</dbReference>
<evidence type="ECO:0000256" key="12">
    <source>
        <dbReference type="ARBA" id="ARBA00049535"/>
    </source>
</evidence>
<keyword evidence="5" id="KW-0808">Transferase</keyword>
<comment type="catalytic activity">
    <reaction evidence="12">
        <text>D-ribose 5-phosphate + ATP = 5-phospho-alpha-D-ribose 1-diphosphate + AMP + H(+)</text>
        <dbReference type="Rhea" id="RHEA:15609"/>
        <dbReference type="ChEBI" id="CHEBI:15378"/>
        <dbReference type="ChEBI" id="CHEBI:30616"/>
        <dbReference type="ChEBI" id="CHEBI:58017"/>
        <dbReference type="ChEBI" id="CHEBI:78346"/>
        <dbReference type="ChEBI" id="CHEBI:456215"/>
        <dbReference type="EC" id="2.7.6.1"/>
    </reaction>
</comment>
<dbReference type="GO" id="GO:0005524">
    <property type="term" value="F:ATP binding"/>
    <property type="evidence" value="ECO:0007669"/>
    <property type="project" value="UniProtKB-KW"/>
</dbReference>
<dbReference type="Pfam" id="PF13793">
    <property type="entry name" value="Pribosyltran_N"/>
    <property type="match status" value="1"/>
</dbReference>
<keyword evidence="11" id="KW-0460">Magnesium</keyword>
<proteinExistence type="inferred from homology"/>
<evidence type="ECO:0000313" key="16">
    <source>
        <dbReference type="Proteomes" id="UP000186594"/>
    </source>
</evidence>
<dbReference type="CDD" id="cd06223">
    <property type="entry name" value="PRTases_typeI"/>
    <property type="match status" value="1"/>
</dbReference>
<evidence type="ECO:0000256" key="1">
    <source>
        <dbReference type="ARBA" id="ARBA00004496"/>
    </source>
</evidence>
<dbReference type="GO" id="GO:0000287">
    <property type="term" value="F:magnesium ion binding"/>
    <property type="evidence" value="ECO:0007669"/>
    <property type="project" value="InterPro"/>
</dbReference>
<dbReference type="GO" id="GO:0016301">
    <property type="term" value="F:kinase activity"/>
    <property type="evidence" value="ECO:0007669"/>
    <property type="project" value="UniProtKB-KW"/>
</dbReference>
<evidence type="ECO:0000256" key="13">
    <source>
        <dbReference type="ARBA" id="ARBA00054815"/>
    </source>
</evidence>
<dbReference type="GO" id="GO:0097268">
    <property type="term" value="C:cytoophidium"/>
    <property type="evidence" value="ECO:0007669"/>
    <property type="project" value="EnsemblFungi"/>
</dbReference>
<dbReference type="InterPro" id="IPR005946">
    <property type="entry name" value="Rib-P_diPkinase"/>
</dbReference>
<evidence type="ECO:0000256" key="10">
    <source>
        <dbReference type="ARBA" id="ARBA00022840"/>
    </source>
</evidence>
<keyword evidence="6" id="KW-0479">Metal-binding</keyword>
<dbReference type="OrthoDB" id="413572at2759"/>
<dbReference type="EMBL" id="LXFE01001034">
    <property type="protein sequence ID" value="OLL24021.1"/>
    <property type="molecule type" value="Genomic_DNA"/>
</dbReference>
<comment type="function">
    <text evidence="13">5-phosphoribose 1-diphosphate synthase involved in nucleotide, histidine, and tryptophan biosynthesis. Active in heteromultimeric complexes with other 5-phosphoribose 1-diphosphate synthases.</text>
</comment>
<evidence type="ECO:0000256" key="9">
    <source>
        <dbReference type="ARBA" id="ARBA00022777"/>
    </source>
</evidence>
<evidence type="ECO:0000256" key="2">
    <source>
        <dbReference type="ARBA" id="ARBA00004996"/>
    </source>
</evidence>
<reference evidence="15 16" key="1">
    <citation type="submission" date="2016-04" db="EMBL/GenBank/DDBJ databases">
        <title>Evolutionary innovation and constraint leading to complex multicellularity in the Ascomycota.</title>
        <authorList>
            <person name="Cisse O."/>
            <person name="Nguyen A."/>
            <person name="Hewitt D.A."/>
            <person name="Jedd G."/>
            <person name="Stajich J.E."/>
        </authorList>
    </citation>
    <scope>NUCLEOTIDE SEQUENCE [LARGE SCALE GENOMIC DNA]</scope>
    <source>
        <strain evidence="15 16">DAH-3</strain>
    </source>
</reference>
<evidence type="ECO:0000256" key="5">
    <source>
        <dbReference type="ARBA" id="ARBA00022679"/>
    </source>
</evidence>
<dbReference type="SMART" id="SM01400">
    <property type="entry name" value="Pribosyltran_N"/>
    <property type="match status" value="1"/>
</dbReference>
<dbReference type="PROSITE" id="PS00114">
    <property type="entry name" value="PRPP_SYNTHASE"/>
    <property type="match status" value="1"/>
</dbReference>
<evidence type="ECO:0000256" key="11">
    <source>
        <dbReference type="ARBA" id="ARBA00022842"/>
    </source>
</evidence>
<evidence type="ECO:0000259" key="14">
    <source>
        <dbReference type="Pfam" id="PF13793"/>
    </source>
</evidence>